<protein>
    <submittedName>
        <fullName evidence="2">Uncharacterized protein</fullName>
    </submittedName>
</protein>
<accession>A0A6A6ZFB1</accession>
<feature type="compositionally biased region" description="Low complexity" evidence="1">
    <location>
        <begin position="170"/>
        <end position="179"/>
    </location>
</feature>
<feature type="compositionally biased region" description="Low complexity" evidence="1">
    <location>
        <begin position="1"/>
        <end position="13"/>
    </location>
</feature>
<feature type="region of interest" description="Disordered" evidence="1">
    <location>
        <begin position="210"/>
        <end position="229"/>
    </location>
</feature>
<dbReference type="AlphaFoldDB" id="A0A6A6ZFB1"/>
<feature type="region of interest" description="Disordered" evidence="1">
    <location>
        <begin position="170"/>
        <end position="201"/>
    </location>
</feature>
<keyword evidence="3" id="KW-1185">Reference proteome</keyword>
<dbReference type="EMBL" id="MU006243">
    <property type="protein sequence ID" value="KAF2819710.1"/>
    <property type="molecule type" value="Genomic_DNA"/>
</dbReference>
<feature type="compositionally biased region" description="Polar residues" evidence="1">
    <location>
        <begin position="107"/>
        <end position="128"/>
    </location>
</feature>
<organism evidence="2 3">
    <name type="scientific">Ophiobolus disseminans</name>
    <dbReference type="NCBI Taxonomy" id="1469910"/>
    <lineage>
        <taxon>Eukaryota</taxon>
        <taxon>Fungi</taxon>
        <taxon>Dikarya</taxon>
        <taxon>Ascomycota</taxon>
        <taxon>Pezizomycotina</taxon>
        <taxon>Dothideomycetes</taxon>
        <taxon>Pleosporomycetidae</taxon>
        <taxon>Pleosporales</taxon>
        <taxon>Pleosporineae</taxon>
        <taxon>Phaeosphaeriaceae</taxon>
        <taxon>Ophiobolus</taxon>
    </lineage>
</organism>
<feature type="region of interest" description="Disordered" evidence="1">
    <location>
        <begin position="1"/>
        <end position="37"/>
    </location>
</feature>
<sequence length="359" mass="39145">MASPSLETLMTLSPTPPLPERSPYRRPSGYDKPLPPLPDDFFQLETELVPKPLFSRMRTLPSKAIHVATIELPSPGVPSPIIYPSDISTVASNRSSIVSVASSRPSTAATSVPSEAPSRTSSFTQTTPLWAPPRHVPKPMLGRSATLPTKRTFSTTARFASLFPSSAARASASSTGPATPSIPPPRSSPQTCFSPPPMWPPPMQDIMKPHFSRSATLPPTTPQRGSLDLPTRPLSDICHAETPMRICPLSLPPPRTSPLTCFSPEPVGPRVAMTPTRPTLRRKETPRKETLRSLRAKDSDICMRRSLDLPRSSFMGITTPEKPAPVEKIQFQKPKKSPSNLGQYTTYAMDEKGVFIIRG</sequence>
<evidence type="ECO:0000313" key="3">
    <source>
        <dbReference type="Proteomes" id="UP000799424"/>
    </source>
</evidence>
<dbReference type="Proteomes" id="UP000799424">
    <property type="component" value="Unassembled WGS sequence"/>
</dbReference>
<gene>
    <name evidence="2" type="ORF">CC86DRAFT_374855</name>
</gene>
<reference evidence="2" key="1">
    <citation type="journal article" date="2020" name="Stud. Mycol.">
        <title>101 Dothideomycetes genomes: a test case for predicting lifestyles and emergence of pathogens.</title>
        <authorList>
            <person name="Haridas S."/>
            <person name="Albert R."/>
            <person name="Binder M."/>
            <person name="Bloem J."/>
            <person name="Labutti K."/>
            <person name="Salamov A."/>
            <person name="Andreopoulos B."/>
            <person name="Baker S."/>
            <person name="Barry K."/>
            <person name="Bills G."/>
            <person name="Bluhm B."/>
            <person name="Cannon C."/>
            <person name="Castanera R."/>
            <person name="Culley D."/>
            <person name="Daum C."/>
            <person name="Ezra D."/>
            <person name="Gonzalez J."/>
            <person name="Henrissat B."/>
            <person name="Kuo A."/>
            <person name="Liang C."/>
            <person name="Lipzen A."/>
            <person name="Lutzoni F."/>
            <person name="Magnuson J."/>
            <person name="Mondo S."/>
            <person name="Nolan M."/>
            <person name="Ohm R."/>
            <person name="Pangilinan J."/>
            <person name="Park H.-J."/>
            <person name="Ramirez L."/>
            <person name="Alfaro M."/>
            <person name="Sun H."/>
            <person name="Tritt A."/>
            <person name="Yoshinaga Y."/>
            <person name="Zwiers L.-H."/>
            <person name="Turgeon B."/>
            <person name="Goodwin S."/>
            <person name="Spatafora J."/>
            <person name="Crous P."/>
            <person name="Grigoriev I."/>
        </authorList>
    </citation>
    <scope>NUCLEOTIDE SEQUENCE</scope>
    <source>
        <strain evidence="2">CBS 113818</strain>
    </source>
</reference>
<name>A0A6A6ZFB1_9PLEO</name>
<dbReference type="OrthoDB" id="3934095at2759"/>
<feature type="compositionally biased region" description="Polar residues" evidence="1">
    <location>
        <begin position="213"/>
        <end position="224"/>
    </location>
</feature>
<evidence type="ECO:0000313" key="2">
    <source>
        <dbReference type="EMBL" id="KAF2819710.1"/>
    </source>
</evidence>
<evidence type="ECO:0000256" key="1">
    <source>
        <dbReference type="SAM" id="MobiDB-lite"/>
    </source>
</evidence>
<feature type="region of interest" description="Disordered" evidence="1">
    <location>
        <begin position="103"/>
        <end position="145"/>
    </location>
</feature>
<proteinExistence type="predicted"/>